<evidence type="ECO:0000313" key="2">
    <source>
        <dbReference type="EMBL" id="PPK66872.1"/>
    </source>
</evidence>
<keyword evidence="3" id="KW-1185">Reference proteome</keyword>
<reference evidence="2 3" key="1">
    <citation type="submission" date="2018-02" db="EMBL/GenBank/DDBJ databases">
        <title>Genomic Encyclopedia of Archaeal and Bacterial Type Strains, Phase II (KMG-II): from individual species to whole genera.</title>
        <authorList>
            <person name="Goeker M."/>
        </authorList>
    </citation>
    <scope>NUCLEOTIDE SEQUENCE [LARGE SCALE GENOMIC DNA]</scope>
    <source>
        <strain evidence="2 3">YU 961-1</strain>
    </source>
</reference>
<comment type="caution">
    <text evidence="2">The sequence shown here is derived from an EMBL/GenBank/DDBJ whole genome shotgun (WGS) entry which is preliminary data.</text>
</comment>
<sequence length="473" mass="51666">MNENEQNGRQSPRSTSVVPAHAGLLRTRRPRRGRRRCRPRARGAAPSPLLTLQRLGASSPRTRGCSGGRSLPGHAVDVVPAHVGLLPPTRSTPWCVRWSSPRTRGCSGRHWVAAGGEDVVPALAGLVPTWRSSNAPLSSRPRACGLLRGTRPPPARSRCRPCARGAALSRLRRAMETLGSSRARWADPHQPCRGEVAYPSSSRTRGYSHRVRHCGGLSDAVPAHAGCSRLLGQRGVAAGGVSAHAQLLRRSSWRTTRWRCRLRARGLLRTHVVRESWWRRHLRARGAAPPVVTRQPENTKSSPPTRAASNGLCGAEASTRRPRLRGAGPRMMPRKKIAPVSSRTRGAGPTLPRRPTCPAMSTPRMRGWSARRADRSRGSRSSPRTWAAPVNACRFLQPGCRPHARGAGPLVSDGLLAEGQSSPRTRGSSCRAHRRAIELGLSARMRGWSRDDQRHDGCPEVSQSWSRPPRRSP</sequence>
<accession>A0A2S6GNQ4</accession>
<name>A0A2S6GNQ4_9PSEU</name>
<dbReference type="EMBL" id="PTIX01000009">
    <property type="protein sequence ID" value="PPK66872.1"/>
    <property type="molecule type" value="Genomic_DNA"/>
</dbReference>
<feature type="compositionally biased region" description="Polar residues" evidence="1">
    <location>
        <begin position="1"/>
        <end position="17"/>
    </location>
</feature>
<feature type="region of interest" description="Disordered" evidence="1">
    <location>
        <begin position="1"/>
        <end position="47"/>
    </location>
</feature>
<feature type="compositionally biased region" description="Polar residues" evidence="1">
    <location>
        <begin position="295"/>
        <end position="308"/>
    </location>
</feature>
<feature type="region of interest" description="Disordered" evidence="1">
    <location>
        <begin position="411"/>
        <end position="473"/>
    </location>
</feature>
<protein>
    <submittedName>
        <fullName evidence="2">Uncharacterized protein</fullName>
    </submittedName>
</protein>
<evidence type="ECO:0000313" key="3">
    <source>
        <dbReference type="Proteomes" id="UP000239203"/>
    </source>
</evidence>
<proteinExistence type="predicted"/>
<gene>
    <name evidence="2" type="ORF">CLV40_109257</name>
</gene>
<feature type="compositionally biased region" description="Polar residues" evidence="1">
    <location>
        <begin position="419"/>
        <end position="428"/>
    </location>
</feature>
<dbReference type="AlphaFoldDB" id="A0A2S6GNQ4"/>
<feature type="region of interest" description="Disordered" evidence="1">
    <location>
        <begin position="286"/>
        <end position="385"/>
    </location>
</feature>
<organism evidence="2 3">
    <name type="scientific">Actinokineospora auranticolor</name>
    <dbReference type="NCBI Taxonomy" id="155976"/>
    <lineage>
        <taxon>Bacteria</taxon>
        <taxon>Bacillati</taxon>
        <taxon>Actinomycetota</taxon>
        <taxon>Actinomycetes</taxon>
        <taxon>Pseudonocardiales</taxon>
        <taxon>Pseudonocardiaceae</taxon>
        <taxon>Actinokineospora</taxon>
    </lineage>
</organism>
<dbReference type="Proteomes" id="UP000239203">
    <property type="component" value="Unassembled WGS sequence"/>
</dbReference>
<dbReference type="AntiFam" id="ANF00006">
    <property type="entry name" value="Translation of CRISPR region"/>
</dbReference>
<feature type="compositionally biased region" description="Basic residues" evidence="1">
    <location>
        <begin position="26"/>
        <end position="41"/>
    </location>
</feature>
<feature type="compositionally biased region" description="Basic and acidic residues" evidence="1">
    <location>
        <begin position="448"/>
        <end position="458"/>
    </location>
</feature>
<evidence type="ECO:0000256" key="1">
    <source>
        <dbReference type="SAM" id="MobiDB-lite"/>
    </source>
</evidence>
<dbReference type="AntiFam" id="ANF00057">
    <property type="entry name" value="Translation of E. coli type CRISPR repeat"/>
</dbReference>